<gene>
    <name evidence="1" type="ORF">APG10_00673</name>
    <name evidence="2" type="ORF">APG11_00748</name>
    <name evidence="3" type="ORF">APG12_00725</name>
</gene>
<proteinExistence type="predicted"/>
<evidence type="ECO:0000313" key="4">
    <source>
        <dbReference type="Proteomes" id="UP000091929"/>
    </source>
</evidence>
<evidence type="ECO:0000313" key="3">
    <source>
        <dbReference type="EMBL" id="KYC50591.1"/>
    </source>
</evidence>
<accession>A0A150ILA9</accession>
<dbReference type="EMBL" id="LNGF01000013">
    <property type="protein sequence ID" value="KYC47973.1"/>
    <property type="molecule type" value="Genomic_DNA"/>
</dbReference>
<sequence length="103" mass="12039">MEEESNTFYSKGSKKFKQKVYSKKTKKLNMGRVSDFKWDLNQVLNRLPEEKAGLIRGPLYAKASKIGFEEAKKFLKDKEDEGIIDKEIALDILRVLSKYSKFR</sequence>
<dbReference type="Proteomes" id="UP000092401">
    <property type="component" value="Unassembled WGS sequence"/>
</dbReference>
<evidence type="ECO:0000313" key="2">
    <source>
        <dbReference type="EMBL" id="KYC47973.1"/>
    </source>
</evidence>
<comment type="caution">
    <text evidence="3">The sequence shown here is derived from an EMBL/GenBank/DDBJ whole genome shotgun (WGS) entry which is preliminary data.</text>
</comment>
<protein>
    <submittedName>
        <fullName evidence="3">Uncharacterized protein</fullName>
    </submittedName>
</protein>
<dbReference type="AlphaFoldDB" id="A0A150J016"/>
<dbReference type="Proteomes" id="UP000092403">
    <property type="component" value="Unassembled WGS sequence"/>
</dbReference>
<evidence type="ECO:0000313" key="6">
    <source>
        <dbReference type="Proteomes" id="UP000092403"/>
    </source>
</evidence>
<dbReference type="Proteomes" id="UP000091929">
    <property type="component" value="Unassembled WGS sequence"/>
</dbReference>
<accession>A0A150ISP6</accession>
<evidence type="ECO:0000313" key="5">
    <source>
        <dbReference type="Proteomes" id="UP000092401"/>
    </source>
</evidence>
<accession>A0A150J016</accession>
<evidence type="ECO:0000313" key="1">
    <source>
        <dbReference type="EMBL" id="KYC45682.1"/>
    </source>
</evidence>
<name>A0A150J016_9EURY</name>
<dbReference type="EMBL" id="LNJC01000011">
    <property type="protein sequence ID" value="KYC50591.1"/>
    <property type="molecule type" value="Genomic_DNA"/>
</dbReference>
<reference evidence="4 5" key="1">
    <citation type="journal article" date="2016" name="ISME J.">
        <title>Chasing the elusive Euryarchaeota class WSA2: genomes reveal a uniquely fastidious methyl-reducing methanogen.</title>
        <authorList>
            <person name="Nobu M.K."/>
            <person name="Narihiro T."/>
            <person name="Kuroda K."/>
            <person name="Mei R."/>
            <person name="Liu W.T."/>
        </authorList>
    </citation>
    <scope>NUCLEOTIDE SEQUENCE [LARGE SCALE GENOMIC DNA]</scope>
    <source>
        <strain evidence="1">B03fssc0709_Meth_Bin005</strain>
        <strain evidence="2">B15fssc0709_Meth_Bin003</strain>
        <strain evidence="3">BMIXfssc0709_Meth_Bin006</strain>
    </source>
</reference>
<dbReference type="EMBL" id="LNGE01000013">
    <property type="protein sequence ID" value="KYC45682.1"/>
    <property type="molecule type" value="Genomic_DNA"/>
</dbReference>
<organism evidence="3 6">
    <name type="scientific">Candidatus Methanofastidiosum methylothiophilum</name>
    <dbReference type="NCBI Taxonomy" id="1705564"/>
    <lineage>
        <taxon>Archaea</taxon>
        <taxon>Methanobacteriati</taxon>
        <taxon>Methanobacteriota</taxon>
        <taxon>Stenosarchaea group</taxon>
        <taxon>Candidatus Methanofastidiosia</taxon>
        <taxon>Candidatus Methanofastidiosales</taxon>
        <taxon>Candidatus Methanofastidiosaceae</taxon>
        <taxon>Candidatus Methanofastidiosum</taxon>
    </lineage>
</organism>